<gene>
    <name evidence="1" type="ORF">PGRI_012980</name>
</gene>
<dbReference type="InterPro" id="IPR019734">
    <property type="entry name" value="TPR_rpt"/>
</dbReference>
<dbReference type="AlphaFoldDB" id="A0A135LEN3"/>
<name>A0A135LEN3_PENPA</name>
<dbReference type="GeneID" id="63704311"/>
<dbReference type="RefSeq" id="XP_040645964.1">
    <property type="nucleotide sequence ID" value="XM_040789011.1"/>
</dbReference>
<dbReference type="PANTHER" id="PTHR45588:SF3">
    <property type="entry name" value="TPR DOMAIN PROTEIN"/>
    <property type="match status" value="1"/>
</dbReference>
<evidence type="ECO:0000313" key="2">
    <source>
        <dbReference type="Proteomes" id="UP000070168"/>
    </source>
</evidence>
<organism evidence="1 2">
    <name type="scientific">Penicillium patulum</name>
    <name type="common">Penicillium griseofulvum</name>
    <dbReference type="NCBI Taxonomy" id="5078"/>
    <lineage>
        <taxon>Eukaryota</taxon>
        <taxon>Fungi</taxon>
        <taxon>Dikarya</taxon>
        <taxon>Ascomycota</taxon>
        <taxon>Pezizomycotina</taxon>
        <taxon>Eurotiomycetes</taxon>
        <taxon>Eurotiomycetidae</taxon>
        <taxon>Eurotiales</taxon>
        <taxon>Aspergillaceae</taxon>
        <taxon>Penicillium</taxon>
    </lineage>
</organism>
<dbReference type="EMBL" id="LHQR01000065">
    <property type="protein sequence ID" value="KXG47428.1"/>
    <property type="molecule type" value="Genomic_DNA"/>
</dbReference>
<protein>
    <submittedName>
        <fullName evidence="1">Tetratricopeptide-like helical</fullName>
    </submittedName>
</protein>
<dbReference type="Gene3D" id="1.25.40.10">
    <property type="entry name" value="Tetratricopeptide repeat domain"/>
    <property type="match status" value="1"/>
</dbReference>
<comment type="caution">
    <text evidence="1">The sequence shown here is derived from an EMBL/GenBank/DDBJ whole genome shotgun (WGS) entry which is preliminary data.</text>
</comment>
<dbReference type="CDD" id="cd12148">
    <property type="entry name" value="fungal_TF_MHR"/>
    <property type="match status" value="1"/>
</dbReference>
<reference evidence="1 2" key="1">
    <citation type="journal article" date="2016" name="BMC Genomics">
        <title>Genome sequencing and secondary metabolism of the postharvest pathogen Penicillium griseofulvum.</title>
        <authorList>
            <person name="Banani H."/>
            <person name="Marcet-Houben M."/>
            <person name="Ballester A.R."/>
            <person name="Abbruscato P."/>
            <person name="Gonzalez-Candelas L."/>
            <person name="Gabaldon T."/>
            <person name="Spadaro D."/>
        </authorList>
    </citation>
    <scope>NUCLEOTIDE SEQUENCE [LARGE SCALE GENOMIC DNA]</scope>
    <source>
        <strain evidence="1 2">PG3</strain>
    </source>
</reference>
<keyword evidence="2" id="KW-1185">Reference proteome</keyword>
<accession>A0A135LEN3</accession>
<dbReference type="PANTHER" id="PTHR45588">
    <property type="entry name" value="TPR DOMAIN-CONTAINING PROTEIN"/>
    <property type="match status" value="1"/>
</dbReference>
<dbReference type="SMART" id="SM00028">
    <property type="entry name" value="TPR"/>
    <property type="match status" value="3"/>
</dbReference>
<dbReference type="Proteomes" id="UP000070168">
    <property type="component" value="Unassembled WGS sequence"/>
</dbReference>
<evidence type="ECO:0000313" key="1">
    <source>
        <dbReference type="EMBL" id="KXG47428.1"/>
    </source>
</evidence>
<proteinExistence type="predicted"/>
<dbReference type="STRING" id="5078.A0A135LEN3"/>
<dbReference type="OrthoDB" id="414774at2759"/>
<sequence>MTKASIKAKYPYNLGSYGKVITTTSPEAQIWFDRGLVWAYSFNHKESVICFNQALVHDPLCVMAFWGLAYSLGPNYNQPWDFLGSDLAAVVENTYRAAIKARFLAPNASPLEQALAKAISARYQSDKPASMDQYAIQNLAYADAMKEVYEEFTDDLDVATLYADSLISLTPWKLWDMVTGTPNPGTRTMEAKRVLETALKQKDAHKHPGLLHIYIHLIEMSPFPELGLRPADHLRDLVPDAGHVNHMPSHLDVLVGDYRSAVRANQRAAIADEKYLAREGPFNFYSVYRMHTYHSLIYAAMFAGQKQAAFEAVDRMEATLPKELLSAMADYIEFFMSVRAHVMVRFGMWEELIEIAIPSDPDLYCMTIATLHYAKGVAYAATGNVPDAERQRELYRAARKRVPDTRLDWPNKCVEILGVASEMLDGEIEYRRGNYTEAFEHLRRSIELDDGLGYSEPWSWMQPTRHAYAALLLEQGHVEDAAAVYQADLGLDSTLIRARQHPNNVWALQGYHECLVRLGRNEEARIIAPQLAIAVAVADVPVTAPAENENAVIDLVAEVVLEEEPISDVTSEIEPFLDNMIGMVSPFAGVHNLDLSPDYLSIADGAHQIWGQLTPHGDDTFESVPAHNVGSSVIRAYQSEAEIANAYYIYIHPYLPLLPPQVGPLQEDRPTMIRPFGESSQAAKSHMPYWPTSSLSLALSAMLVLIPTTEDKFPMAETNLALRRSYAQLFAHAALAAAETETDDLVPALKTNLTETESLGLDGLHPQVPIQLSPVLALVVLAIYEYCQRGNISRMRARGNQAITTAMDISIHTLDSTTTRYSEAQRRAWWMTIWITYLSSSLHLSPPIVSLNDPRITTPYPKFDVYLEPWPMMMKSQAALYESSKMVQNIERVGETAVPPDFGTRIRNLDSELVSLIGEADRHLLATFDQEPEASVAQTMWMISRMFIHASRNRLHRFRAFMDIPLFLDKYCDLAAINSANFPHEASPPKWVTDCDISFPFTEQESSVICLKSALVITTIYRNLPYPDPLASVPSRSTMYPKTIPYFACSAMQSCYALLMLLHRLRASLATDRLASCYHLLQDPTPVSEIADAERLREELRHGVEILGRSLKSDVIFEGVGGMGREIEGAYLAAFPDCFEIYI</sequence>
<dbReference type="InterPro" id="IPR011990">
    <property type="entry name" value="TPR-like_helical_dom_sf"/>
</dbReference>
<dbReference type="SUPFAM" id="SSF48452">
    <property type="entry name" value="TPR-like"/>
    <property type="match status" value="2"/>
</dbReference>